<evidence type="ECO:0000256" key="12">
    <source>
        <dbReference type="ARBA" id="ARBA00023012"/>
    </source>
</evidence>
<dbReference type="SUPFAM" id="SSF55874">
    <property type="entry name" value="ATPase domain of HSP90 chaperone/DNA topoisomerase II/histidine kinase"/>
    <property type="match status" value="1"/>
</dbReference>
<dbReference type="Gene3D" id="1.10.287.130">
    <property type="match status" value="1"/>
</dbReference>
<evidence type="ECO:0000256" key="5">
    <source>
        <dbReference type="ARBA" id="ARBA00022553"/>
    </source>
</evidence>
<evidence type="ECO:0000256" key="7">
    <source>
        <dbReference type="ARBA" id="ARBA00022692"/>
    </source>
</evidence>
<dbReference type="EC" id="2.7.13.3" evidence="3"/>
<dbReference type="SMART" id="SM00387">
    <property type="entry name" value="HATPase_c"/>
    <property type="match status" value="1"/>
</dbReference>
<dbReference type="InterPro" id="IPR003594">
    <property type="entry name" value="HATPase_dom"/>
</dbReference>
<evidence type="ECO:0000256" key="4">
    <source>
        <dbReference type="ARBA" id="ARBA00022475"/>
    </source>
</evidence>
<dbReference type="InterPro" id="IPR004358">
    <property type="entry name" value="Sig_transdc_His_kin-like_C"/>
</dbReference>
<keyword evidence="10" id="KW-0067">ATP-binding</keyword>
<evidence type="ECO:0000256" key="14">
    <source>
        <dbReference type="SAM" id="Coils"/>
    </source>
</evidence>
<dbReference type="EMBL" id="CACRTV010000056">
    <property type="protein sequence ID" value="VYU41368.1"/>
    <property type="molecule type" value="Genomic_DNA"/>
</dbReference>
<dbReference type="PANTHER" id="PTHR45528:SF1">
    <property type="entry name" value="SENSOR HISTIDINE KINASE CPXA"/>
    <property type="match status" value="1"/>
</dbReference>
<keyword evidence="14" id="KW-0175">Coiled coil</keyword>
<dbReference type="InterPro" id="IPR005467">
    <property type="entry name" value="His_kinase_dom"/>
</dbReference>
<evidence type="ECO:0000256" key="9">
    <source>
        <dbReference type="ARBA" id="ARBA00022777"/>
    </source>
</evidence>
<keyword evidence="8" id="KW-0547">Nucleotide-binding</keyword>
<evidence type="ECO:0000256" key="13">
    <source>
        <dbReference type="ARBA" id="ARBA00023136"/>
    </source>
</evidence>
<dbReference type="CDD" id="cd00082">
    <property type="entry name" value="HisKA"/>
    <property type="match status" value="1"/>
</dbReference>
<protein>
    <recommendedName>
        <fullName evidence="3">histidine kinase</fullName>
        <ecNumber evidence="3">2.7.13.3</ecNumber>
    </recommendedName>
</protein>
<proteinExistence type="predicted"/>
<dbReference type="CDD" id="cd00075">
    <property type="entry name" value="HATPase"/>
    <property type="match status" value="1"/>
</dbReference>
<keyword evidence="5" id="KW-0597">Phosphoprotein</keyword>
<dbReference type="Gene3D" id="3.30.565.10">
    <property type="entry name" value="Histidine kinase-like ATPase, C-terminal domain"/>
    <property type="match status" value="1"/>
</dbReference>
<keyword evidence="7 15" id="KW-0812">Transmembrane</keyword>
<feature type="domain" description="Histidine kinase" evidence="16">
    <location>
        <begin position="200"/>
        <end position="415"/>
    </location>
</feature>
<dbReference type="GO" id="GO:0005886">
    <property type="term" value="C:plasma membrane"/>
    <property type="evidence" value="ECO:0007669"/>
    <property type="project" value="UniProtKB-SubCell"/>
</dbReference>
<dbReference type="RefSeq" id="WP_156561553.1">
    <property type="nucleotide sequence ID" value="NZ_CACRTV010000056.1"/>
</dbReference>
<reference evidence="17" key="1">
    <citation type="submission" date="2019-11" db="EMBL/GenBank/DDBJ databases">
        <authorList>
            <person name="Feng L."/>
        </authorList>
    </citation>
    <scope>NUCLEOTIDE SEQUENCE</scope>
    <source>
        <strain evidence="17">CParaputrificumLFYP93</strain>
    </source>
</reference>
<gene>
    <name evidence="17" type="primary">senX3</name>
    <name evidence="17" type="ORF">CPLFYP93_00029</name>
</gene>
<sequence>MSLRRLYNNPEAKKITVKFIVIFLVGVISIFGATYYVVNNINKTLIDQNTSVLSSIIENKDIPEIIKGFYEIKDGNELVEAKEILKSYGYDDELSILINEVTNKFYTEILVIFIPIIILFTIMLYLIFIKELKDIYVQVDNIVKNISDTSNGKFKKIELKYEEGDLAILTTSLNYMRERVNNSIQKLKEDKDNLKDFLSDISHQLKTPLASLVMFTDLMKENEDMPKEDRAKFLEKCDEQEVRMEWLIMNLLKVGRLEAGAINFKRERQPLRETIELAVSSLVGEAERKNQKLIVTGDLDCHVIHDREWLGEAISNITKNAIEHTQDGGEIEIRVSEGKIIKNIYIKDNGPGIPKDIRKKVFKRFYKGESSTDPKSIGIGLSLSKSIVEELGGEIRLISEEGEGTVFIISFIEMD</sequence>
<keyword evidence="13 15" id="KW-0472">Membrane</keyword>
<evidence type="ECO:0000256" key="2">
    <source>
        <dbReference type="ARBA" id="ARBA00004651"/>
    </source>
</evidence>
<dbReference type="PROSITE" id="PS50109">
    <property type="entry name" value="HIS_KIN"/>
    <property type="match status" value="1"/>
</dbReference>
<keyword evidence="9 17" id="KW-0418">Kinase</keyword>
<dbReference type="InterPro" id="IPR003661">
    <property type="entry name" value="HisK_dim/P_dom"/>
</dbReference>
<dbReference type="InterPro" id="IPR036097">
    <property type="entry name" value="HisK_dim/P_sf"/>
</dbReference>
<feature type="transmembrane region" description="Helical" evidence="15">
    <location>
        <begin position="20"/>
        <end position="38"/>
    </location>
</feature>
<comment type="catalytic activity">
    <reaction evidence="1">
        <text>ATP + protein L-histidine = ADP + protein N-phospho-L-histidine.</text>
        <dbReference type="EC" id="2.7.13.3"/>
    </reaction>
</comment>
<name>A0A6N3ENU4_9CLOT</name>
<dbReference type="Pfam" id="PF00512">
    <property type="entry name" value="HisKA"/>
    <property type="match status" value="1"/>
</dbReference>
<feature type="coiled-coil region" evidence="14">
    <location>
        <begin position="177"/>
        <end position="204"/>
    </location>
</feature>
<evidence type="ECO:0000259" key="16">
    <source>
        <dbReference type="PROSITE" id="PS50109"/>
    </source>
</evidence>
<dbReference type="GO" id="GO:0005524">
    <property type="term" value="F:ATP binding"/>
    <property type="evidence" value="ECO:0007669"/>
    <property type="project" value="UniProtKB-KW"/>
</dbReference>
<dbReference type="AlphaFoldDB" id="A0A6N3ENU4"/>
<evidence type="ECO:0000256" key="1">
    <source>
        <dbReference type="ARBA" id="ARBA00000085"/>
    </source>
</evidence>
<evidence type="ECO:0000256" key="15">
    <source>
        <dbReference type="SAM" id="Phobius"/>
    </source>
</evidence>
<evidence type="ECO:0000256" key="3">
    <source>
        <dbReference type="ARBA" id="ARBA00012438"/>
    </source>
</evidence>
<organism evidence="17">
    <name type="scientific">Clostridium paraputrificum</name>
    <dbReference type="NCBI Taxonomy" id="29363"/>
    <lineage>
        <taxon>Bacteria</taxon>
        <taxon>Bacillati</taxon>
        <taxon>Bacillota</taxon>
        <taxon>Clostridia</taxon>
        <taxon>Eubacteriales</taxon>
        <taxon>Clostridiaceae</taxon>
        <taxon>Clostridium</taxon>
    </lineage>
</organism>
<accession>A0A6N3ENU4</accession>
<dbReference type="PRINTS" id="PR00344">
    <property type="entry name" value="BCTRLSENSOR"/>
</dbReference>
<comment type="subcellular location">
    <subcellularLocation>
        <location evidence="2">Cell membrane</location>
        <topology evidence="2">Multi-pass membrane protein</topology>
    </subcellularLocation>
</comment>
<keyword evidence="6 17" id="KW-0808">Transferase</keyword>
<keyword evidence="12" id="KW-0902">Two-component regulatory system</keyword>
<evidence type="ECO:0000256" key="8">
    <source>
        <dbReference type="ARBA" id="ARBA00022741"/>
    </source>
</evidence>
<feature type="transmembrane region" description="Helical" evidence="15">
    <location>
        <begin position="109"/>
        <end position="128"/>
    </location>
</feature>
<evidence type="ECO:0000256" key="10">
    <source>
        <dbReference type="ARBA" id="ARBA00022840"/>
    </source>
</evidence>
<dbReference type="Pfam" id="PF02518">
    <property type="entry name" value="HATPase_c"/>
    <property type="match status" value="1"/>
</dbReference>
<evidence type="ECO:0000256" key="6">
    <source>
        <dbReference type="ARBA" id="ARBA00022679"/>
    </source>
</evidence>
<dbReference type="SMART" id="SM00388">
    <property type="entry name" value="HisKA"/>
    <property type="match status" value="1"/>
</dbReference>
<dbReference type="InterPro" id="IPR036890">
    <property type="entry name" value="HATPase_C_sf"/>
</dbReference>
<keyword evidence="11 15" id="KW-1133">Transmembrane helix</keyword>
<evidence type="ECO:0000256" key="11">
    <source>
        <dbReference type="ARBA" id="ARBA00022989"/>
    </source>
</evidence>
<evidence type="ECO:0000313" key="17">
    <source>
        <dbReference type="EMBL" id="VYU41368.1"/>
    </source>
</evidence>
<dbReference type="PANTHER" id="PTHR45528">
    <property type="entry name" value="SENSOR HISTIDINE KINASE CPXA"/>
    <property type="match status" value="1"/>
</dbReference>
<dbReference type="InterPro" id="IPR050398">
    <property type="entry name" value="HssS/ArlS-like"/>
</dbReference>
<dbReference type="GO" id="GO:0000155">
    <property type="term" value="F:phosphorelay sensor kinase activity"/>
    <property type="evidence" value="ECO:0007669"/>
    <property type="project" value="InterPro"/>
</dbReference>
<dbReference type="SUPFAM" id="SSF47384">
    <property type="entry name" value="Homodimeric domain of signal transducing histidine kinase"/>
    <property type="match status" value="1"/>
</dbReference>
<keyword evidence="4" id="KW-1003">Cell membrane</keyword>